<evidence type="ECO:0000313" key="4">
    <source>
        <dbReference type="EMBL" id="QET04585.1"/>
    </source>
</evidence>
<keyword evidence="2" id="KW-0963">Cytoplasm</keyword>
<protein>
    <submittedName>
        <fullName evidence="4">Uncharacterized protein</fullName>
    </submittedName>
</protein>
<dbReference type="AlphaFoldDB" id="A0A5P2HAW4"/>
<proteinExistence type="predicted"/>
<organism evidence="4 5">
    <name type="scientific">Cupriavidus pauculus</name>
    <dbReference type="NCBI Taxonomy" id="82633"/>
    <lineage>
        <taxon>Bacteria</taxon>
        <taxon>Pseudomonadati</taxon>
        <taxon>Pseudomonadota</taxon>
        <taxon>Betaproteobacteria</taxon>
        <taxon>Burkholderiales</taxon>
        <taxon>Burkholderiaceae</taxon>
        <taxon>Cupriavidus</taxon>
    </lineage>
</organism>
<evidence type="ECO:0000256" key="3">
    <source>
        <dbReference type="SAM" id="MobiDB-lite"/>
    </source>
</evidence>
<evidence type="ECO:0000256" key="2">
    <source>
        <dbReference type="ARBA" id="ARBA00022490"/>
    </source>
</evidence>
<dbReference type="InterPro" id="IPR044159">
    <property type="entry name" value="IQM"/>
</dbReference>
<feature type="region of interest" description="Disordered" evidence="3">
    <location>
        <begin position="1"/>
        <end position="72"/>
    </location>
</feature>
<reference evidence="4 5" key="1">
    <citation type="submission" date="2019-09" db="EMBL/GenBank/DDBJ databases">
        <title>FDA dAtabase for Regulatory Grade micrObial Sequences (FDA-ARGOS): Supporting development and validation of Infectious Disease Dx tests.</title>
        <authorList>
            <person name="Sciortino C."/>
            <person name="Tallon L."/>
            <person name="Sadzewicz L."/>
            <person name="Vavikolanu K."/>
            <person name="Mehta A."/>
            <person name="Aluvathingal J."/>
            <person name="Nadendla S."/>
            <person name="Nandy P."/>
            <person name="Geyer C."/>
            <person name="Yan Y."/>
            <person name="Sichtig H."/>
        </authorList>
    </citation>
    <scope>NUCLEOTIDE SEQUENCE [LARGE SCALE GENOMIC DNA]</scope>
    <source>
        <strain evidence="4 5">FDAARGOS_664</strain>
    </source>
</reference>
<dbReference type="OrthoDB" id="197187at2"/>
<feature type="region of interest" description="Disordered" evidence="3">
    <location>
        <begin position="206"/>
        <end position="228"/>
    </location>
</feature>
<dbReference type="PANTHER" id="PTHR31250:SF27">
    <property type="entry name" value="IQ DOMAIN-CONTAINING PROTEIN IQM5"/>
    <property type="match status" value="1"/>
</dbReference>
<dbReference type="Proteomes" id="UP000322822">
    <property type="component" value="Chromosome 2"/>
</dbReference>
<dbReference type="PANTHER" id="PTHR31250">
    <property type="entry name" value="IQ DOMAIN-CONTAINING PROTEIN IQM3"/>
    <property type="match status" value="1"/>
</dbReference>
<evidence type="ECO:0000256" key="1">
    <source>
        <dbReference type="ARBA" id="ARBA00004496"/>
    </source>
</evidence>
<name>A0A5P2HAW4_9BURK</name>
<dbReference type="GO" id="GO:0005737">
    <property type="term" value="C:cytoplasm"/>
    <property type="evidence" value="ECO:0007669"/>
    <property type="project" value="UniProtKB-SubCell"/>
</dbReference>
<dbReference type="RefSeq" id="WP_150374646.1">
    <property type="nucleotide sequence ID" value="NZ_CP044067.1"/>
</dbReference>
<evidence type="ECO:0000313" key="5">
    <source>
        <dbReference type="Proteomes" id="UP000322822"/>
    </source>
</evidence>
<dbReference type="EMBL" id="CP044067">
    <property type="protein sequence ID" value="QET04585.1"/>
    <property type="molecule type" value="Genomic_DNA"/>
</dbReference>
<comment type="subcellular location">
    <subcellularLocation>
        <location evidence="1">Cytoplasm</location>
    </subcellularLocation>
</comment>
<sequence>MGSCISSPTGAASTPTGHTHQTDQNTSAAPRQGTRSRRGSATHIELEPRVGASTQSGPSRRTPPPADPRMMRVGDDRYYTIAPAGTHGLAHRNYRLDDARRARIEVHVIDGLLHQPGADGRFVPMTTEEDTMFVMAGDGRIYAATAAIVDNHTGFMAGGRVAAAGELTVRDGRLIHIDNYSGHYAPSLECHAQVLQRLGSEQVQLPQSEQNPGAPAWLASSGTTMVRG</sequence>
<accession>A0A5P2HAW4</accession>
<gene>
    <name evidence="4" type="ORF">FOB72_20990</name>
</gene>
<feature type="compositionally biased region" description="Polar residues" evidence="3">
    <location>
        <begin position="1"/>
        <end position="29"/>
    </location>
</feature>